<dbReference type="EMBL" id="JAESWC010000002">
    <property type="protein sequence ID" value="MBL4934975.1"/>
    <property type="molecule type" value="Genomic_DNA"/>
</dbReference>
<dbReference type="RefSeq" id="WP_202747605.1">
    <property type="nucleotide sequence ID" value="NZ_JAESWC010000002.1"/>
</dbReference>
<evidence type="ECO:0000313" key="4">
    <source>
        <dbReference type="Proteomes" id="UP000632377"/>
    </source>
</evidence>
<keyword evidence="2" id="KW-1133">Transmembrane helix</keyword>
<dbReference type="EC" id="3.4.23.-" evidence="1"/>
<comment type="similarity">
    <text evidence="1">Belongs to the peptidase U4 family.</text>
</comment>
<keyword evidence="1" id="KW-0645">Protease</keyword>
<dbReference type="PIRSF" id="PIRSF018571">
    <property type="entry name" value="SpoIIGA"/>
    <property type="match status" value="1"/>
</dbReference>
<gene>
    <name evidence="3" type="primary">spoIIGA</name>
    <name evidence="3" type="ORF">JK636_04290</name>
</gene>
<accession>A0ABS1T6P1</accession>
<dbReference type="Proteomes" id="UP000632377">
    <property type="component" value="Unassembled WGS sequence"/>
</dbReference>
<keyword evidence="2" id="KW-0812">Transmembrane</keyword>
<reference evidence="3 4" key="1">
    <citation type="submission" date="2021-01" db="EMBL/GenBank/DDBJ databases">
        <title>Genome public.</title>
        <authorList>
            <person name="Liu C."/>
            <person name="Sun Q."/>
        </authorList>
    </citation>
    <scope>NUCLEOTIDE SEQUENCE [LARGE SCALE GENOMIC DNA]</scope>
    <source>
        <strain evidence="3 4">YIM B02515</strain>
    </source>
</reference>
<feature type="transmembrane region" description="Helical" evidence="2">
    <location>
        <begin position="36"/>
        <end position="52"/>
    </location>
</feature>
<keyword evidence="1 2" id="KW-0472">Membrane</keyword>
<comment type="subcellular location">
    <subcellularLocation>
        <location evidence="1">Cell membrane</location>
    </subcellularLocation>
</comment>
<name>A0ABS1T6P1_9CLOT</name>
<comment type="function">
    <text evidence="1">Probable aspartic protease that is responsible for the proteolytic cleavage of the RNA polymerase sigma E factor (SigE/spoIIGB) to yield the active peptide in the mother cell during sporulation. Responds to a signal from the forespore that is triggered by the extracellular signal protein SpoIIR.</text>
</comment>
<organism evidence="3 4">
    <name type="scientific">Clostridium rhizosphaerae</name>
    <dbReference type="NCBI Taxonomy" id="2803861"/>
    <lineage>
        <taxon>Bacteria</taxon>
        <taxon>Bacillati</taxon>
        <taxon>Bacillota</taxon>
        <taxon>Clostridia</taxon>
        <taxon>Eubacteriales</taxon>
        <taxon>Clostridiaceae</taxon>
        <taxon>Clostridium</taxon>
    </lineage>
</organism>
<dbReference type="NCBIfam" id="TIGR02854">
    <property type="entry name" value="spore_II_GA"/>
    <property type="match status" value="1"/>
</dbReference>
<proteinExistence type="inferred from homology"/>
<keyword evidence="4" id="KW-1185">Reference proteome</keyword>
<evidence type="ECO:0000313" key="3">
    <source>
        <dbReference type="EMBL" id="MBL4934975.1"/>
    </source>
</evidence>
<dbReference type="InterPro" id="IPR005081">
    <property type="entry name" value="SpoIIGA"/>
</dbReference>
<keyword evidence="1" id="KW-0749">Sporulation</keyword>
<sequence>MVVNLDVLILENAIIDYFLLYITTQTIRIRIKPKKLILSSIIGGIYVVTLIFPKLKLLTLLPFKILVVLIMISILYKFKDLILILKASVIFILYSMLLEGFCFFIELNTSNTLSNLSSLKINFTYKKLMLAFIVCYLLINRLIIYIKDRKDISTLIYKVDIKNNNICKTFSAFLDTGNELREPATNLPVLILENKYIEDFNIEDKDKLYIPYKIIDGSVGNLVGFKPEYVNVYFKDKVTRKEVIIAFCENKLSDLDDYQALLSRGII</sequence>
<feature type="transmembrane region" description="Helical" evidence="2">
    <location>
        <begin position="127"/>
        <end position="146"/>
    </location>
</feature>
<keyword evidence="1" id="KW-0064">Aspartyl protease</keyword>
<keyword evidence="1" id="KW-0378">Hydrolase</keyword>
<evidence type="ECO:0000256" key="1">
    <source>
        <dbReference type="PIRNR" id="PIRNR018571"/>
    </source>
</evidence>
<feature type="transmembrane region" description="Helical" evidence="2">
    <location>
        <begin position="58"/>
        <end position="76"/>
    </location>
</feature>
<protein>
    <recommendedName>
        <fullName evidence="1">Sporulation sigma-E factor-processing peptidase</fullName>
        <ecNumber evidence="1">3.4.23.-</ecNumber>
    </recommendedName>
    <alternativeName>
        <fullName evidence="1">Membrane-associated aspartic protease</fullName>
    </alternativeName>
    <alternativeName>
        <fullName evidence="1">Stage II sporulation protein GA</fullName>
    </alternativeName>
</protein>
<keyword evidence="1" id="KW-1003">Cell membrane</keyword>
<dbReference type="Pfam" id="PF03419">
    <property type="entry name" value="Peptidase_U4"/>
    <property type="match status" value="1"/>
</dbReference>
<feature type="transmembrane region" description="Helical" evidence="2">
    <location>
        <begin position="83"/>
        <end position="107"/>
    </location>
</feature>
<evidence type="ECO:0000256" key="2">
    <source>
        <dbReference type="SAM" id="Phobius"/>
    </source>
</evidence>
<comment type="caution">
    <text evidence="3">The sequence shown here is derived from an EMBL/GenBank/DDBJ whole genome shotgun (WGS) entry which is preliminary data.</text>
</comment>